<protein>
    <submittedName>
        <fullName evidence="1">Uncharacterized protein</fullName>
    </submittedName>
</protein>
<accession>A0A9W6GQ18</accession>
<evidence type="ECO:0000313" key="2">
    <source>
        <dbReference type="Proteomes" id="UP001144471"/>
    </source>
</evidence>
<keyword evidence="2" id="KW-1185">Reference proteome</keyword>
<name>A0A9W6GQ18_9FUSO</name>
<reference evidence="1" key="1">
    <citation type="submission" date="2022-12" db="EMBL/GenBank/DDBJ databases">
        <title>Reference genome sequencing for broad-spectrum identification of bacterial and archaeal isolates by mass spectrometry.</title>
        <authorList>
            <person name="Sekiguchi Y."/>
            <person name="Tourlousse D.M."/>
        </authorList>
    </citation>
    <scope>NUCLEOTIDE SEQUENCE</scope>
    <source>
        <strain evidence="1">10succ1</strain>
    </source>
</reference>
<proteinExistence type="predicted"/>
<sequence length="47" mass="5229">MRASDIQNIKGGVLKNAYNNNKVKTSMGEVELDILFDSVGILEYQVL</sequence>
<comment type="caution">
    <text evidence="1">The sequence shown here is derived from an EMBL/GenBank/DDBJ whole genome shotgun (WGS) entry which is preliminary data.</text>
</comment>
<dbReference type="EMBL" id="BSDY01000033">
    <property type="protein sequence ID" value="GLI58094.1"/>
    <property type="molecule type" value="Genomic_DNA"/>
</dbReference>
<dbReference type="Proteomes" id="UP001144471">
    <property type="component" value="Unassembled WGS sequence"/>
</dbReference>
<organism evidence="1 2">
    <name type="scientific">Propionigenium maris DSM 9537</name>
    <dbReference type="NCBI Taxonomy" id="1123000"/>
    <lineage>
        <taxon>Bacteria</taxon>
        <taxon>Fusobacteriati</taxon>
        <taxon>Fusobacteriota</taxon>
        <taxon>Fusobacteriia</taxon>
        <taxon>Fusobacteriales</taxon>
        <taxon>Fusobacteriaceae</taxon>
        <taxon>Propionigenium</taxon>
    </lineage>
</organism>
<gene>
    <name evidence="1" type="ORF">PM10SUCC1_36080</name>
</gene>
<dbReference type="AlphaFoldDB" id="A0A9W6GQ18"/>
<evidence type="ECO:0000313" key="1">
    <source>
        <dbReference type="EMBL" id="GLI58094.1"/>
    </source>
</evidence>